<dbReference type="Proteomes" id="UP000198599">
    <property type="component" value="Unassembled WGS sequence"/>
</dbReference>
<dbReference type="EMBL" id="FOVP01000003">
    <property type="protein sequence ID" value="SFN46749.1"/>
    <property type="molecule type" value="Genomic_DNA"/>
</dbReference>
<evidence type="ECO:0000313" key="2">
    <source>
        <dbReference type="Proteomes" id="UP000198599"/>
    </source>
</evidence>
<sequence>MTNIDDRIEPVTVWENEEAKGHALCAEYLFREHVEHTQAMRDRHAAYLASLPTDPQEVIRAALKLMHPTGDDYPDGIEEALHLSYALEALVKEGDLDAKGRSRDAALYVASQVSYAMHRATRQLDRISDILGNPGRIERDR</sequence>
<gene>
    <name evidence="1" type="ORF">SAMN04487859_10330</name>
</gene>
<keyword evidence="2" id="KW-1185">Reference proteome</keyword>
<evidence type="ECO:0000313" key="1">
    <source>
        <dbReference type="EMBL" id="SFN46749.1"/>
    </source>
</evidence>
<name>A0A1I4Z9W0_9RHOB</name>
<organism evidence="1 2">
    <name type="scientific">Roseovarius lutimaris</name>
    <dbReference type="NCBI Taxonomy" id="1005928"/>
    <lineage>
        <taxon>Bacteria</taxon>
        <taxon>Pseudomonadati</taxon>
        <taxon>Pseudomonadota</taxon>
        <taxon>Alphaproteobacteria</taxon>
        <taxon>Rhodobacterales</taxon>
        <taxon>Roseobacteraceae</taxon>
        <taxon>Roseovarius</taxon>
    </lineage>
</organism>
<dbReference type="STRING" id="1005928.SAMN04487859_10330"/>
<dbReference type="AlphaFoldDB" id="A0A1I4Z9W0"/>
<protein>
    <submittedName>
        <fullName evidence="1">Uncharacterized protein</fullName>
    </submittedName>
</protein>
<reference evidence="2" key="1">
    <citation type="submission" date="2016-10" db="EMBL/GenBank/DDBJ databases">
        <authorList>
            <person name="Varghese N."/>
            <person name="Submissions S."/>
        </authorList>
    </citation>
    <scope>NUCLEOTIDE SEQUENCE [LARGE SCALE GENOMIC DNA]</scope>
    <source>
        <strain evidence="2">DSM 28463</strain>
    </source>
</reference>
<dbReference type="RefSeq" id="WP_092834220.1">
    <property type="nucleotide sequence ID" value="NZ_FOVP01000003.1"/>
</dbReference>
<proteinExistence type="predicted"/>
<dbReference type="OrthoDB" id="7857348at2"/>
<accession>A0A1I4Z9W0</accession>